<dbReference type="RefSeq" id="WP_185676681.1">
    <property type="nucleotide sequence ID" value="NZ_JACHVB010000052.1"/>
</dbReference>
<dbReference type="InterPro" id="IPR036866">
    <property type="entry name" value="RibonucZ/Hydroxyglut_hydro"/>
</dbReference>
<keyword evidence="7" id="KW-1185">Reference proteome</keyword>
<reference evidence="6 7" key="1">
    <citation type="submission" date="2020-07" db="EMBL/GenBank/DDBJ databases">
        <authorList>
            <person name="Feng X."/>
        </authorList>
    </citation>
    <scope>NUCLEOTIDE SEQUENCE [LARGE SCALE GENOMIC DNA]</scope>
    <source>
        <strain evidence="6 7">JCM31066</strain>
    </source>
</reference>
<keyword evidence="3 6" id="KW-0378">Hydrolase</keyword>
<dbReference type="Pfam" id="PF00753">
    <property type="entry name" value="Lactamase_B"/>
    <property type="match status" value="1"/>
</dbReference>
<dbReference type="SUPFAM" id="SSF56281">
    <property type="entry name" value="Metallo-hydrolase/oxidoreductase"/>
    <property type="match status" value="1"/>
</dbReference>
<dbReference type="GO" id="GO:0016787">
    <property type="term" value="F:hydrolase activity"/>
    <property type="evidence" value="ECO:0007669"/>
    <property type="project" value="UniProtKB-KW"/>
</dbReference>
<evidence type="ECO:0000256" key="4">
    <source>
        <dbReference type="ARBA" id="ARBA00022833"/>
    </source>
</evidence>
<dbReference type="PANTHER" id="PTHR46233:SF3">
    <property type="entry name" value="HYDROXYACYLGLUTATHIONE HYDROLASE GLOC"/>
    <property type="match status" value="1"/>
</dbReference>
<keyword evidence="2" id="KW-0479">Metal-binding</keyword>
<accession>A0A842HIC5</accession>
<feature type="domain" description="Metallo-beta-lactamase" evidence="5">
    <location>
        <begin position="98"/>
        <end position="258"/>
    </location>
</feature>
<dbReference type="InterPro" id="IPR001279">
    <property type="entry name" value="Metallo-B-lactamas"/>
</dbReference>
<evidence type="ECO:0000256" key="2">
    <source>
        <dbReference type="ARBA" id="ARBA00022723"/>
    </source>
</evidence>
<name>A0A842HIC5_9BACT</name>
<evidence type="ECO:0000259" key="5">
    <source>
        <dbReference type="SMART" id="SM00849"/>
    </source>
</evidence>
<dbReference type="SMART" id="SM00849">
    <property type="entry name" value="Lactamase_B"/>
    <property type="match status" value="1"/>
</dbReference>
<evidence type="ECO:0000256" key="3">
    <source>
        <dbReference type="ARBA" id="ARBA00022801"/>
    </source>
</evidence>
<dbReference type="EMBL" id="JACHVB010000052">
    <property type="protein sequence ID" value="MBC2595748.1"/>
    <property type="molecule type" value="Genomic_DNA"/>
</dbReference>
<gene>
    <name evidence="6" type="ORF">H5P28_15885</name>
</gene>
<dbReference type="InterPro" id="IPR051453">
    <property type="entry name" value="MBL_Glyoxalase_II"/>
</dbReference>
<dbReference type="AlphaFoldDB" id="A0A842HIC5"/>
<evidence type="ECO:0000256" key="1">
    <source>
        <dbReference type="ARBA" id="ARBA00001947"/>
    </source>
</evidence>
<dbReference type="Gene3D" id="3.60.15.10">
    <property type="entry name" value="Ribonuclease Z/Hydroxyacylglutathione hydrolase-like"/>
    <property type="match status" value="1"/>
</dbReference>
<dbReference type="Proteomes" id="UP000546464">
    <property type="component" value="Unassembled WGS sequence"/>
</dbReference>
<protein>
    <submittedName>
        <fullName evidence="6">MBL fold metallo-hydrolase</fullName>
    </submittedName>
</protein>
<comment type="caution">
    <text evidence="6">The sequence shown here is derived from an EMBL/GenBank/DDBJ whole genome shotgun (WGS) entry which is preliminary data.</text>
</comment>
<dbReference type="PANTHER" id="PTHR46233">
    <property type="entry name" value="HYDROXYACYLGLUTATHIONE HYDROLASE GLOC"/>
    <property type="match status" value="1"/>
</dbReference>
<dbReference type="GO" id="GO:0046872">
    <property type="term" value="F:metal ion binding"/>
    <property type="evidence" value="ECO:0007669"/>
    <property type="project" value="UniProtKB-KW"/>
</dbReference>
<proteinExistence type="predicted"/>
<evidence type="ECO:0000313" key="6">
    <source>
        <dbReference type="EMBL" id="MBC2595748.1"/>
    </source>
</evidence>
<organism evidence="6 7">
    <name type="scientific">Ruficoccus amylovorans</name>
    <dbReference type="NCBI Taxonomy" id="1804625"/>
    <lineage>
        <taxon>Bacteria</taxon>
        <taxon>Pseudomonadati</taxon>
        <taxon>Verrucomicrobiota</taxon>
        <taxon>Opitutia</taxon>
        <taxon>Puniceicoccales</taxon>
        <taxon>Cerasicoccaceae</taxon>
        <taxon>Ruficoccus</taxon>
    </lineage>
</organism>
<comment type="cofactor">
    <cofactor evidence="1">
        <name>Zn(2+)</name>
        <dbReference type="ChEBI" id="CHEBI:29105"/>
    </cofactor>
</comment>
<evidence type="ECO:0000313" key="7">
    <source>
        <dbReference type="Proteomes" id="UP000546464"/>
    </source>
</evidence>
<sequence>MRLHLEDNSEDVIGKAQSGLGLTDEQLAEKSGLGKERIDALKNGEADEDALRAVAPVLHLNANALIDLAQGKYQPADVELEGLLAFSTPYPEGYEGMRVNAYLAYDPQSRDAVVFDSGADASPILEAVREHGLSVKLILLTHAHGDHIKALPRLQKETGNPPTYISCNEPSVKGAQSIEEGASFNLSSLSILALNTSGHSPGGMTFVVQGLKKTVAIVGDSLFAGSAGGAANAWEQALRNNHEKILTLPPETILCPGHGPMTTVAEERVHNPFFAPAQ</sequence>
<keyword evidence="4" id="KW-0862">Zinc</keyword>